<dbReference type="GO" id="GO:0000166">
    <property type="term" value="F:nucleotide binding"/>
    <property type="evidence" value="ECO:0007669"/>
    <property type="project" value="InterPro"/>
</dbReference>
<accession>A0A5E7DM61</accession>
<dbReference type="SUPFAM" id="SSF55186">
    <property type="entry name" value="ThrRS/AlaRS common domain"/>
    <property type="match status" value="1"/>
</dbReference>
<dbReference type="InterPro" id="IPR018163">
    <property type="entry name" value="Thr/Ala-tRNA-synth_IIc_edit"/>
</dbReference>
<dbReference type="AlphaFoldDB" id="A0A5E7DM61"/>
<dbReference type="PANTHER" id="PTHR43462">
    <property type="entry name" value="ALANYL-TRNA EDITING PROTEIN"/>
    <property type="match status" value="1"/>
</dbReference>
<dbReference type="Proteomes" id="UP000337909">
    <property type="component" value="Unassembled WGS sequence"/>
</dbReference>
<gene>
    <name evidence="1" type="ORF">PS691_03996</name>
</gene>
<evidence type="ECO:0008006" key="3">
    <source>
        <dbReference type="Google" id="ProtNLM"/>
    </source>
</evidence>
<dbReference type="InterPro" id="IPR051335">
    <property type="entry name" value="Alanyl-tRNA_Editing_Enzymes"/>
</dbReference>
<dbReference type="Gene3D" id="2.40.30.130">
    <property type="match status" value="1"/>
</dbReference>
<evidence type="ECO:0000313" key="1">
    <source>
        <dbReference type="EMBL" id="VVO18543.1"/>
    </source>
</evidence>
<proteinExistence type="predicted"/>
<dbReference type="SUPFAM" id="SSF50447">
    <property type="entry name" value="Translation proteins"/>
    <property type="match status" value="1"/>
</dbReference>
<dbReference type="PANTHER" id="PTHR43462:SF2">
    <property type="entry name" value="THREONYL AND ALANYL TRNA SYNTHETASE SECOND ADDITIONAL DOMAIN-CONTAINING PROTEIN"/>
    <property type="match status" value="1"/>
</dbReference>
<name>A0A5E7DM61_PSEFL</name>
<organism evidence="1 2">
    <name type="scientific">Pseudomonas fluorescens</name>
    <dbReference type="NCBI Taxonomy" id="294"/>
    <lineage>
        <taxon>Bacteria</taxon>
        <taxon>Pseudomonadati</taxon>
        <taxon>Pseudomonadota</taxon>
        <taxon>Gammaproteobacteria</taxon>
        <taxon>Pseudomonadales</taxon>
        <taxon>Pseudomonadaceae</taxon>
        <taxon>Pseudomonas</taxon>
    </lineage>
</organism>
<evidence type="ECO:0000313" key="2">
    <source>
        <dbReference type="Proteomes" id="UP000337909"/>
    </source>
</evidence>
<dbReference type="InterPro" id="IPR009000">
    <property type="entry name" value="Transl_B-barrel_sf"/>
</dbReference>
<reference evidence="1 2" key="1">
    <citation type="submission" date="2019-09" db="EMBL/GenBank/DDBJ databases">
        <authorList>
            <person name="Chandra G."/>
            <person name="Truman W A."/>
        </authorList>
    </citation>
    <scope>NUCLEOTIDE SEQUENCE [LARGE SCALE GENOMIC DNA]</scope>
    <source>
        <strain evidence="1">PS691</strain>
    </source>
</reference>
<sequence>MFEWIITQFLPPYNKKQKFNKSMENMTLRLFFHSDDLKANVEVLDCTPHENEFAVVLRATLFHPQGGGQPCDTGWIGDSQVLRVAQDPDRIVHYVSHPVNVGMVQIRVDEQRRQFNSRMHSAGHLIGHFAETLGWTPIKAHHWPGEGRVSFKPGESPRNFDLETIQNGVNQWIADDLPRLISLREGSREIGFGELPAYGCGGTHIRRLYELGTVKITSLSQKKGTLTVHYSVD</sequence>
<protein>
    <recommendedName>
        <fullName evidence="3">Alanine--tRNA ligase</fullName>
    </recommendedName>
</protein>
<dbReference type="EMBL" id="CABVHQ010000044">
    <property type="protein sequence ID" value="VVO18543.1"/>
    <property type="molecule type" value="Genomic_DNA"/>
</dbReference>
<dbReference type="Gene3D" id="3.30.980.10">
    <property type="entry name" value="Threonyl-trna Synthetase, Chain A, domain 2"/>
    <property type="match status" value="1"/>
</dbReference>